<evidence type="ECO:0000313" key="13">
    <source>
        <dbReference type="EMBL" id="KAK7115980.1"/>
    </source>
</evidence>
<dbReference type="Pfam" id="PF13676">
    <property type="entry name" value="TIR_2"/>
    <property type="match status" value="1"/>
</dbReference>
<dbReference type="SMART" id="SM00082">
    <property type="entry name" value="LRRCT"/>
    <property type="match status" value="2"/>
</dbReference>
<reference evidence="13 14" key="1">
    <citation type="submission" date="2024-02" db="EMBL/GenBank/DDBJ databases">
        <title>Chromosome-scale genome assembly of the rough periwinkle Littorina saxatilis.</title>
        <authorList>
            <person name="De Jode A."/>
            <person name="Faria R."/>
            <person name="Formenti G."/>
            <person name="Sims Y."/>
            <person name="Smith T.P."/>
            <person name="Tracey A."/>
            <person name="Wood J.M.D."/>
            <person name="Zagrodzka Z.B."/>
            <person name="Johannesson K."/>
            <person name="Butlin R.K."/>
            <person name="Leder E.H."/>
        </authorList>
    </citation>
    <scope>NUCLEOTIDE SEQUENCE [LARGE SCALE GENOMIC DNA]</scope>
    <source>
        <strain evidence="13">Snail1</strain>
        <tissue evidence="13">Muscle</tissue>
    </source>
</reference>
<evidence type="ECO:0000256" key="7">
    <source>
        <dbReference type="ARBA" id="ARBA00022989"/>
    </source>
</evidence>
<evidence type="ECO:0000256" key="5">
    <source>
        <dbReference type="ARBA" id="ARBA00022729"/>
    </source>
</evidence>
<keyword evidence="7 11" id="KW-1133">Transmembrane helix</keyword>
<keyword evidence="14" id="KW-1185">Reference proteome</keyword>
<dbReference type="SUPFAM" id="SSF52200">
    <property type="entry name" value="Toll/Interleukin receptor TIR domain"/>
    <property type="match status" value="1"/>
</dbReference>
<dbReference type="GO" id="GO:0005886">
    <property type="term" value="C:plasma membrane"/>
    <property type="evidence" value="ECO:0007669"/>
    <property type="project" value="TreeGrafter"/>
</dbReference>
<dbReference type="SMART" id="SM00369">
    <property type="entry name" value="LRR_TYP"/>
    <property type="match status" value="4"/>
</dbReference>
<evidence type="ECO:0000256" key="4">
    <source>
        <dbReference type="ARBA" id="ARBA00022692"/>
    </source>
</evidence>
<dbReference type="SMART" id="SM00364">
    <property type="entry name" value="LRR_BAC"/>
    <property type="match status" value="4"/>
</dbReference>
<name>A0AAN9C2K5_9CAEN</name>
<evidence type="ECO:0000259" key="12">
    <source>
        <dbReference type="PROSITE" id="PS50104"/>
    </source>
</evidence>
<dbReference type="InterPro" id="IPR000483">
    <property type="entry name" value="Cys-rich_flank_reg_C"/>
</dbReference>
<accession>A0AAN9C2K5</accession>
<dbReference type="GO" id="GO:0038023">
    <property type="term" value="F:signaling receptor activity"/>
    <property type="evidence" value="ECO:0007669"/>
    <property type="project" value="TreeGrafter"/>
</dbReference>
<keyword evidence="3" id="KW-0433">Leucine-rich repeat</keyword>
<evidence type="ECO:0000256" key="3">
    <source>
        <dbReference type="ARBA" id="ARBA00022614"/>
    </source>
</evidence>
<feature type="domain" description="TIR" evidence="12">
    <location>
        <begin position="734"/>
        <end position="869"/>
    </location>
</feature>
<keyword evidence="4 11" id="KW-0812">Transmembrane</keyword>
<comment type="similarity">
    <text evidence="2">Belongs to the Toll-like receptor family.</text>
</comment>
<comment type="subcellular location">
    <subcellularLocation>
        <location evidence="1">Membrane</location>
        <topology evidence="1">Single-pass type I membrane protein</topology>
    </subcellularLocation>
</comment>
<dbReference type="InterPro" id="IPR003591">
    <property type="entry name" value="Leu-rich_rpt_typical-subtyp"/>
</dbReference>
<evidence type="ECO:0000256" key="1">
    <source>
        <dbReference type="ARBA" id="ARBA00004479"/>
    </source>
</evidence>
<evidence type="ECO:0000256" key="8">
    <source>
        <dbReference type="ARBA" id="ARBA00023136"/>
    </source>
</evidence>
<proteinExistence type="inferred from homology"/>
<dbReference type="GO" id="GO:0007165">
    <property type="term" value="P:signal transduction"/>
    <property type="evidence" value="ECO:0007669"/>
    <property type="project" value="InterPro"/>
</dbReference>
<evidence type="ECO:0000256" key="10">
    <source>
        <dbReference type="ARBA" id="ARBA00023180"/>
    </source>
</evidence>
<dbReference type="PANTHER" id="PTHR24365:SF541">
    <property type="entry name" value="PROTEIN TOLL-RELATED"/>
    <property type="match status" value="1"/>
</dbReference>
<gene>
    <name evidence="13" type="ORF">V1264_001745</name>
</gene>
<keyword evidence="10" id="KW-0325">Glycoprotein</keyword>
<dbReference type="EMBL" id="JBAMIC010000001">
    <property type="protein sequence ID" value="KAK7115980.1"/>
    <property type="molecule type" value="Genomic_DNA"/>
</dbReference>
<dbReference type="Gene3D" id="3.80.10.10">
    <property type="entry name" value="Ribonuclease Inhibitor"/>
    <property type="match status" value="3"/>
</dbReference>
<dbReference type="InterPro" id="IPR001611">
    <property type="entry name" value="Leu-rich_rpt"/>
</dbReference>
<comment type="caution">
    <text evidence="13">The sequence shown here is derived from an EMBL/GenBank/DDBJ whole genome shotgun (WGS) entry which is preliminary data.</text>
</comment>
<dbReference type="SUPFAM" id="SSF52058">
    <property type="entry name" value="L domain-like"/>
    <property type="match status" value="2"/>
</dbReference>
<feature type="transmembrane region" description="Helical" evidence="11">
    <location>
        <begin position="682"/>
        <end position="704"/>
    </location>
</feature>
<keyword evidence="9" id="KW-0675">Receptor</keyword>
<dbReference type="InterPro" id="IPR000157">
    <property type="entry name" value="TIR_dom"/>
</dbReference>
<dbReference type="PANTHER" id="PTHR24365">
    <property type="entry name" value="TOLL-LIKE RECEPTOR"/>
    <property type="match status" value="1"/>
</dbReference>
<keyword evidence="5" id="KW-0732">Signal</keyword>
<evidence type="ECO:0000256" key="2">
    <source>
        <dbReference type="ARBA" id="ARBA00009634"/>
    </source>
</evidence>
<dbReference type="InterPro" id="IPR032675">
    <property type="entry name" value="LRR_dom_sf"/>
</dbReference>
<dbReference type="SMART" id="SM00255">
    <property type="entry name" value="TIR"/>
    <property type="match status" value="1"/>
</dbReference>
<keyword evidence="6" id="KW-0677">Repeat</keyword>
<evidence type="ECO:0000256" key="6">
    <source>
        <dbReference type="ARBA" id="ARBA00022737"/>
    </source>
</evidence>
<evidence type="ECO:0000313" key="14">
    <source>
        <dbReference type="Proteomes" id="UP001374579"/>
    </source>
</evidence>
<dbReference type="PROSITE" id="PS50104">
    <property type="entry name" value="TIR"/>
    <property type="match status" value="1"/>
</dbReference>
<dbReference type="AlphaFoldDB" id="A0AAN9C2K5"/>
<dbReference type="Gene3D" id="3.40.50.10140">
    <property type="entry name" value="Toll/interleukin-1 receptor homology (TIR) domain"/>
    <property type="match status" value="1"/>
</dbReference>
<dbReference type="InterPro" id="IPR035897">
    <property type="entry name" value="Toll_tir_struct_dom_sf"/>
</dbReference>
<organism evidence="13 14">
    <name type="scientific">Littorina saxatilis</name>
    <dbReference type="NCBI Taxonomy" id="31220"/>
    <lineage>
        <taxon>Eukaryota</taxon>
        <taxon>Metazoa</taxon>
        <taxon>Spiralia</taxon>
        <taxon>Lophotrochozoa</taxon>
        <taxon>Mollusca</taxon>
        <taxon>Gastropoda</taxon>
        <taxon>Caenogastropoda</taxon>
        <taxon>Littorinimorpha</taxon>
        <taxon>Littorinoidea</taxon>
        <taxon>Littorinidae</taxon>
        <taxon>Littorina</taxon>
    </lineage>
</organism>
<dbReference type="Pfam" id="PF13855">
    <property type="entry name" value="LRR_8"/>
    <property type="match status" value="1"/>
</dbReference>
<dbReference type="PROSITE" id="PS51450">
    <property type="entry name" value="LRR"/>
    <property type="match status" value="3"/>
</dbReference>
<dbReference type="Proteomes" id="UP001374579">
    <property type="component" value="Unassembled WGS sequence"/>
</dbReference>
<protein>
    <recommendedName>
        <fullName evidence="12">TIR domain-containing protein</fullName>
    </recommendedName>
</protein>
<evidence type="ECO:0000256" key="11">
    <source>
        <dbReference type="SAM" id="Phobius"/>
    </source>
</evidence>
<sequence>MGESTRSQRPVVSVGPTILLLFLLLLPTPILTFDLGSFLSALTGGGSGQSRQCPSQCNCTTPRAEELMQGYVSKYLPFMGVHMQPELESEARKVITIMTAWYGSMADIRCHLGPGERANITDLLQGSSLSFKSLKVTCDPGASVVWDVSAVNAFINVLDMQGCGLEKADNNTQMLAVPLNLWVLNLEAVLPVDVASLDLSTAYQLLALSVMHSNLTRVPQHWNNSVTPRLLYMGFAHNRLKRFFCEVAASQLTSLSLDHNDLTWLPPCLLGGSRYASHVSLRHNGLHSLKQLFANKTKNATLHAPPSIYHLDVSHNQISSLGALKNIHPLFGLDACHNYIASMTNDTFSLVPLLRWLDMSHNMLEEIPDGSFSSLVMLTHLNLSHNKLASFDFDQSPLSTKLVTIDVRHNRLIYPPYADTGYVAPPQSHIEAAANPFTCDCNIDVFLQFLGAAKKSRQSWFSLGYWDKSDSGVVLPYMDTNELKCSQPLDLKGAYLSFLSFEKACPVLHGCPAGCRCKLIKEGERHLSVNCSEVESITELPASVPMLPDTPIVLYFNQSGLKRLEHRPYLRQVKELHAGNSKVSVVTSGAIEALQNVSVLELHNNQLRSLPSLTKNLSLPAATNVTLGGNPWTCGCHDLWMPEWLHQHSTILFSPDEVRCRWTGKAVAKLSSEDLNCGVFNYLPLVIALSMLMGLALVVGSFLVRYRLEVLVFLYTRFRVRPFDLYKYDQARTYLFDVFVSFSQHDYRWVVEKLVDQLENRVWPYRLCIHLRDFPVGAPIADSVAWAVENSRCTMLVLTRDFLASEWCRHEFRAAHSRLLKDPQAKLLIVVHGPLDARILDREMMAYLRTHTYLRTEDKWFWSKLEYALPQPQEGVEMIGEVAGVGQLEAPPQEIDMDTYLPAAMAAGDVTTKLNGEAIPTAPVTVAAVTV</sequence>
<keyword evidence="8 11" id="KW-0472">Membrane</keyword>
<evidence type="ECO:0000256" key="9">
    <source>
        <dbReference type="ARBA" id="ARBA00023170"/>
    </source>
</evidence>